<geneLocation type="plasmid" evidence="2 3">
    <name>punmamed2</name>
</geneLocation>
<keyword evidence="3" id="KW-1185">Reference proteome</keyword>
<evidence type="ECO:0008006" key="4">
    <source>
        <dbReference type="Google" id="ProtNLM"/>
    </source>
</evidence>
<proteinExistence type="predicted"/>
<evidence type="ECO:0000313" key="2">
    <source>
        <dbReference type="EMBL" id="WBP91952.1"/>
    </source>
</evidence>
<gene>
    <name evidence="2" type="ORF">O1G21_39875</name>
</gene>
<accession>A0ABY7QGR5</accession>
<evidence type="ECO:0000313" key="3">
    <source>
        <dbReference type="Proteomes" id="UP001212821"/>
    </source>
</evidence>
<organism evidence="2 3">
    <name type="scientific">Kitasatospora cathayae</name>
    <dbReference type="NCBI Taxonomy" id="3004092"/>
    <lineage>
        <taxon>Bacteria</taxon>
        <taxon>Bacillati</taxon>
        <taxon>Actinomycetota</taxon>
        <taxon>Actinomycetes</taxon>
        <taxon>Kitasatosporales</taxon>
        <taxon>Streptomycetaceae</taxon>
        <taxon>Kitasatospora</taxon>
    </lineage>
</organism>
<feature type="region of interest" description="Disordered" evidence="1">
    <location>
        <begin position="189"/>
        <end position="215"/>
    </location>
</feature>
<dbReference type="EMBL" id="CP115451">
    <property type="protein sequence ID" value="WBP91952.1"/>
    <property type="molecule type" value="Genomic_DNA"/>
</dbReference>
<dbReference type="RefSeq" id="WP_270151580.1">
    <property type="nucleotide sequence ID" value="NZ_CP115451.1"/>
</dbReference>
<dbReference type="Proteomes" id="UP001212821">
    <property type="component" value="Plasmid punmamed2"/>
</dbReference>
<name>A0ABY7QGR5_9ACTN</name>
<reference evidence="2 3" key="1">
    <citation type="submission" date="2022-12" db="EMBL/GenBank/DDBJ databases">
        <title>HUAS 3-15.</title>
        <authorList>
            <person name="Mo P."/>
        </authorList>
    </citation>
    <scope>NUCLEOTIDE SEQUENCE [LARGE SCALE GENOMIC DNA]</scope>
    <source>
        <strain evidence="2 3">HUAS 3-15</strain>
        <plasmid evidence="2 3">punmamed2</plasmid>
    </source>
</reference>
<evidence type="ECO:0000256" key="1">
    <source>
        <dbReference type="SAM" id="MobiDB-lite"/>
    </source>
</evidence>
<protein>
    <recommendedName>
        <fullName evidence="4">Transposase</fullName>
    </recommendedName>
</protein>
<sequence>MDEPEAEPATTEQAELIRAVEQLAQDWIRTRTPAATGDSGASELHLLAVLKQIDEACQAAAARAAVTALKQGADFEDLGEAWGFSWQAASKRWGHLARGEQVAVVISRRNRVHRDGHGEVGGEEQYDADRGAWPVGEEVRRKARYAVIAVDGIVQRVYEITDGWEPDQSSPKWHFRGKLLDNPEVAAAHDAGDLPLTPGDSCPTQRGRAYRPHWF</sequence>
<keyword evidence="2" id="KW-0614">Plasmid</keyword>